<proteinExistence type="predicted"/>
<organism evidence="7 8">
    <name type="scientific">Exocentrus adspersus</name>
    <dbReference type="NCBI Taxonomy" id="1586481"/>
    <lineage>
        <taxon>Eukaryota</taxon>
        <taxon>Metazoa</taxon>
        <taxon>Ecdysozoa</taxon>
        <taxon>Arthropoda</taxon>
        <taxon>Hexapoda</taxon>
        <taxon>Insecta</taxon>
        <taxon>Pterygota</taxon>
        <taxon>Neoptera</taxon>
        <taxon>Endopterygota</taxon>
        <taxon>Coleoptera</taxon>
        <taxon>Polyphaga</taxon>
        <taxon>Cucujiformia</taxon>
        <taxon>Chrysomeloidea</taxon>
        <taxon>Cerambycidae</taxon>
        <taxon>Lamiinae</taxon>
        <taxon>Acanthocinini</taxon>
        <taxon>Exocentrus</taxon>
    </lineage>
</organism>
<dbReference type="InterPro" id="IPR027012">
    <property type="entry name" value="Enkurin_dom"/>
</dbReference>
<evidence type="ECO:0000313" key="8">
    <source>
        <dbReference type="Proteomes" id="UP001159042"/>
    </source>
</evidence>
<comment type="subcellular location">
    <subcellularLocation>
        <location evidence="1">Cell projection</location>
        <location evidence="1">Cilium</location>
    </subcellularLocation>
    <subcellularLocation>
        <location evidence="2">Cytoplasm</location>
        <location evidence="2">Cytoskeleton</location>
    </subcellularLocation>
</comment>
<feature type="domain" description="Enkurin" evidence="6">
    <location>
        <begin position="177"/>
        <end position="269"/>
    </location>
</feature>
<name>A0AAV8WFT3_9CUCU</name>
<evidence type="ECO:0000256" key="2">
    <source>
        <dbReference type="ARBA" id="ARBA00004245"/>
    </source>
</evidence>
<keyword evidence="4" id="KW-0206">Cytoskeleton</keyword>
<evidence type="ECO:0000256" key="4">
    <source>
        <dbReference type="ARBA" id="ARBA00023212"/>
    </source>
</evidence>
<evidence type="ECO:0000259" key="6">
    <source>
        <dbReference type="PROSITE" id="PS51665"/>
    </source>
</evidence>
<evidence type="ECO:0000256" key="5">
    <source>
        <dbReference type="ARBA" id="ARBA00023273"/>
    </source>
</evidence>
<dbReference type="GO" id="GO:0001669">
    <property type="term" value="C:acrosomal vesicle"/>
    <property type="evidence" value="ECO:0007669"/>
    <property type="project" value="TreeGrafter"/>
</dbReference>
<dbReference type="Proteomes" id="UP001159042">
    <property type="component" value="Unassembled WGS sequence"/>
</dbReference>
<dbReference type="GO" id="GO:0005879">
    <property type="term" value="C:axonemal microtubule"/>
    <property type="evidence" value="ECO:0007669"/>
    <property type="project" value="TreeGrafter"/>
</dbReference>
<dbReference type="AlphaFoldDB" id="A0AAV8WFT3"/>
<dbReference type="InterPro" id="IPR052102">
    <property type="entry name" value="Enkurin_domain-protein"/>
</dbReference>
<dbReference type="PROSITE" id="PS51665">
    <property type="entry name" value="ENKURIN"/>
    <property type="match status" value="1"/>
</dbReference>
<evidence type="ECO:0000256" key="1">
    <source>
        <dbReference type="ARBA" id="ARBA00004138"/>
    </source>
</evidence>
<dbReference type="Pfam" id="PF13864">
    <property type="entry name" value="Enkurin"/>
    <property type="match status" value="1"/>
</dbReference>
<dbReference type="PANTHER" id="PTHR21490:SF0">
    <property type="entry name" value="ENKURIN"/>
    <property type="match status" value="1"/>
</dbReference>
<evidence type="ECO:0000256" key="3">
    <source>
        <dbReference type="ARBA" id="ARBA00022490"/>
    </source>
</evidence>
<keyword evidence="8" id="KW-1185">Reference proteome</keyword>
<reference evidence="7 8" key="1">
    <citation type="journal article" date="2023" name="Insect Mol. Biol.">
        <title>Genome sequencing provides insights into the evolution of gene families encoding plant cell wall-degrading enzymes in longhorned beetles.</title>
        <authorList>
            <person name="Shin N.R."/>
            <person name="Okamura Y."/>
            <person name="Kirsch R."/>
            <person name="Pauchet Y."/>
        </authorList>
    </citation>
    <scope>NUCLEOTIDE SEQUENCE [LARGE SCALE GENOMIC DNA]</scope>
    <source>
        <strain evidence="7">EAD_L_NR</strain>
    </source>
</reference>
<keyword evidence="3" id="KW-0963">Cytoplasm</keyword>
<comment type="caution">
    <text evidence="7">The sequence shown here is derived from an EMBL/GenBank/DDBJ whole genome shotgun (WGS) entry which is preliminary data.</text>
</comment>
<evidence type="ECO:0000313" key="7">
    <source>
        <dbReference type="EMBL" id="KAJ8925212.1"/>
    </source>
</evidence>
<accession>A0AAV8WFT3</accession>
<keyword evidence="5" id="KW-0966">Cell projection</keyword>
<dbReference type="EMBL" id="JANEYG010000002">
    <property type="protein sequence ID" value="KAJ8925212.1"/>
    <property type="molecule type" value="Genomic_DNA"/>
</dbReference>
<protein>
    <recommendedName>
        <fullName evidence="6">Enkurin domain-containing protein</fullName>
    </recommendedName>
</protein>
<dbReference type="GO" id="GO:0005516">
    <property type="term" value="F:calmodulin binding"/>
    <property type="evidence" value="ECO:0007669"/>
    <property type="project" value="TreeGrafter"/>
</dbReference>
<sequence>MSVILITKHDENIYNIVTTEHEEKIKNEIKTLRSRPPAYKSNFGKYRHDFKKCILAHATMGVPEEEPPDPTKFLRKRTGKQVTAKICHPKFERDACNVPKRAPVPTLEQCKAELAHHPPAQSKNFVAENVKEMKKMKPKEPVPKLVVDHLGTTKPLRPGFEPVFIRSSVFGKAPRYLLNIINSNKKKYLSRKDEDGIQKSKCRYITREERAQLLDGLKQNWEELQKQYQGLPILTDTIPKMVRKDRIESNLKQIEKDIQLIERHPYIYVYEDENKVS</sequence>
<dbReference type="PANTHER" id="PTHR21490">
    <property type="entry name" value="ENKURIN-RELATED"/>
    <property type="match status" value="1"/>
</dbReference>
<gene>
    <name evidence="7" type="ORF">NQ315_001398</name>
</gene>